<keyword evidence="3" id="KW-1185">Reference proteome</keyword>
<protein>
    <submittedName>
        <fullName evidence="2">Uncharacterized protein</fullName>
    </submittedName>
</protein>
<evidence type="ECO:0000256" key="1">
    <source>
        <dbReference type="SAM" id="Phobius"/>
    </source>
</evidence>
<dbReference type="EMBL" id="JAGSXJ010000001">
    <property type="protein sequence ID" value="KAH6697227.1"/>
    <property type="molecule type" value="Genomic_DNA"/>
</dbReference>
<organism evidence="2 3">
    <name type="scientific">Plectosphaerella plurivora</name>
    <dbReference type="NCBI Taxonomy" id="936078"/>
    <lineage>
        <taxon>Eukaryota</taxon>
        <taxon>Fungi</taxon>
        <taxon>Dikarya</taxon>
        <taxon>Ascomycota</taxon>
        <taxon>Pezizomycotina</taxon>
        <taxon>Sordariomycetes</taxon>
        <taxon>Hypocreomycetidae</taxon>
        <taxon>Glomerellales</taxon>
        <taxon>Plectosphaerellaceae</taxon>
        <taxon>Plectosphaerella</taxon>
    </lineage>
</organism>
<gene>
    <name evidence="2" type="ORF">F5X68DRAFT_196961</name>
</gene>
<evidence type="ECO:0000313" key="3">
    <source>
        <dbReference type="Proteomes" id="UP000770015"/>
    </source>
</evidence>
<sequence length="70" mass="7678">MGSNARYFGFSDIVHLGLLFLFLAVITCRRLGAQSMRVGRFSTMPEGRGLSLLRVFGLASSSPLGLYFMS</sequence>
<keyword evidence="1" id="KW-0812">Transmembrane</keyword>
<keyword evidence="1" id="KW-1133">Transmembrane helix</keyword>
<name>A0A9P8VML2_9PEZI</name>
<proteinExistence type="predicted"/>
<dbReference type="AlphaFoldDB" id="A0A9P8VML2"/>
<reference evidence="2" key="1">
    <citation type="journal article" date="2021" name="Nat. Commun.">
        <title>Genetic determinants of endophytism in the Arabidopsis root mycobiome.</title>
        <authorList>
            <person name="Mesny F."/>
            <person name="Miyauchi S."/>
            <person name="Thiergart T."/>
            <person name="Pickel B."/>
            <person name="Atanasova L."/>
            <person name="Karlsson M."/>
            <person name="Huettel B."/>
            <person name="Barry K.W."/>
            <person name="Haridas S."/>
            <person name="Chen C."/>
            <person name="Bauer D."/>
            <person name="Andreopoulos W."/>
            <person name="Pangilinan J."/>
            <person name="LaButti K."/>
            <person name="Riley R."/>
            <person name="Lipzen A."/>
            <person name="Clum A."/>
            <person name="Drula E."/>
            <person name="Henrissat B."/>
            <person name="Kohler A."/>
            <person name="Grigoriev I.V."/>
            <person name="Martin F.M."/>
            <person name="Hacquard S."/>
        </authorList>
    </citation>
    <scope>NUCLEOTIDE SEQUENCE</scope>
    <source>
        <strain evidence="2">MPI-SDFR-AT-0117</strain>
    </source>
</reference>
<accession>A0A9P8VML2</accession>
<feature type="transmembrane region" description="Helical" evidence="1">
    <location>
        <begin position="6"/>
        <end position="28"/>
    </location>
</feature>
<keyword evidence="1" id="KW-0472">Membrane</keyword>
<comment type="caution">
    <text evidence="2">The sequence shown here is derived from an EMBL/GenBank/DDBJ whole genome shotgun (WGS) entry which is preliminary data.</text>
</comment>
<dbReference type="Proteomes" id="UP000770015">
    <property type="component" value="Unassembled WGS sequence"/>
</dbReference>
<evidence type="ECO:0000313" key="2">
    <source>
        <dbReference type="EMBL" id="KAH6697227.1"/>
    </source>
</evidence>